<sequence length="341" mass="36321">MSVIRSAGLRGFRATVAELGGDAEAYARQAGCPTAALDGDDLLVPEEAMATVLELAADDLGCPDLGLRIAARQDLGMLGALALAIQNSETLGDAMECTTRYLFVHARSLSLSLEPDPYGTPGVGALRYGVREGVEAPPQGIDLSLGFMHRAIVYLVGPYGLVSVELPHPLLAPPSVYEDFFGVPVKGDRPAALLRVPLSLADRPLGGGNAHLRRLALAYLDEQLPAERADVVTGVRAVVGRSLGTSPPAIGTVGRLLNVHPRTLQRRLRAAGTTFAEVVDEERRGAALRYLTDTELPLGQIALLLGLSEQSALNRCCRRWWGVTPRAVRNGSRQGPRTREG</sequence>
<evidence type="ECO:0000313" key="5">
    <source>
        <dbReference type="EMBL" id="MFH8549052.1"/>
    </source>
</evidence>
<dbReference type="Pfam" id="PF12625">
    <property type="entry name" value="Arabinose_bd"/>
    <property type="match status" value="1"/>
</dbReference>
<dbReference type="InterPro" id="IPR032687">
    <property type="entry name" value="AraC-type_N"/>
</dbReference>
<proteinExistence type="predicted"/>
<evidence type="ECO:0000256" key="3">
    <source>
        <dbReference type="ARBA" id="ARBA00023163"/>
    </source>
</evidence>
<organism evidence="5 6">
    <name type="scientific">Streptomyces longisporoflavus</name>
    <dbReference type="NCBI Taxonomy" id="28044"/>
    <lineage>
        <taxon>Bacteria</taxon>
        <taxon>Bacillati</taxon>
        <taxon>Actinomycetota</taxon>
        <taxon>Actinomycetes</taxon>
        <taxon>Kitasatosporales</taxon>
        <taxon>Streptomycetaceae</taxon>
        <taxon>Streptomyces</taxon>
    </lineage>
</organism>
<accession>A0ABW7QVR0</accession>
<dbReference type="InterPro" id="IPR009057">
    <property type="entry name" value="Homeodomain-like_sf"/>
</dbReference>
<keyword evidence="6" id="KW-1185">Reference proteome</keyword>
<dbReference type="InterPro" id="IPR018060">
    <property type="entry name" value="HTH_AraC"/>
</dbReference>
<feature type="domain" description="HTH araC/xylS-type" evidence="4">
    <location>
        <begin position="233"/>
        <end position="331"/>
    </location>
</feature>
<keyword evidence="3" id="KW-0804">Transcription</keyword>
<keyword evidence="1" id="KW-0805">Transcription regulation</keyword>
<name>A0ABW7QVR0_9ACTN</name>
<gene>
    <name evidence="5" type="ORF">ACH4F9_28940</name>
</gene>
<reference evidence="5 6" key="1">
    <citation type="submission" date="2024-10" db="EMBL/GenBank/DDBJ databases">
        <title>The Natural Products Discovery Center: Release of the First 8490 Sequenced Strains for Exploring Actinobacteria Biosynthetic Diversity.</title>
        <authorList>
            <person name="Kalkreuter E."/>
            <person name="Kautsar S.A."/>
            <person name="Yang D."/>
            <person name="Bader C.D."/>
            <person name="Teijaro C.N."/>
            <person name="Fluegel L."/>
            <person name="Davis C.M."/>
            <person name="Simpson J.R."/>
            <person name="Lauterbach L."/>
            <person name="Steele A.D."/>
            <person name="Gui C."/>
            <person name="Meng S."/>
            <person name="Li G."/>
            <person name="Viehrig K."/>
            <person name="Ye F."/>
            <person name="Su P."/>
            <person name="Kiefer A.F."/>
            <person name="Nichols A."/>
            <person name="Cepeda A.J."/>
            <person name="Yan W."/>
            <person name="Fan B."/>
            <person name="Jiang Y."/>
            <person name="Adhikari A."/>
            <person name="Zheng C.-J."/>
            <person name="Schuster L."/>
            <person name="Cowan T.M."/>
            <person name="Smanski M.J."/>
            <person name="Chevrette M.G."/>
            <person name="De Carvalho L.P.S."/>
            <person name="Shen B."/>
        </authorList>
    </citation>
    <scope>NUCLEOTIDE SEQUENCE [LARGE SCALE GENOMIC DNA]</scope>
    <source>
        <strain evidence="5 6">NPDC017990</strain>
    </source>
</reference>
<dbReference type="SMART" id="SM00342">
    <property type="entry name" value="HTH_ARAC"/>
    <property type="match status" value="1"/>
</dbReference>
<dbReference type="RefSeq" id="WP_397715504.1">
    <property type="nucleotide sequence ID" value="NZ_JBIRGN010000005.1"/>
</dbReference>
<dbReference type="PANTHER" id="PTHR47894:SF4">
    <property type="entry name" value="HTH-TYPE TRANSCRIPTIONAL REGULATOR GADX"/>
    <property type="match status" value="1"/>
</dbReference>
<dbReference type="EMBL" id="JBIRGQ010000005">
    <property type="protein sequence ID" value="MFH8549052.1"/>
    <property type="molecule type" value="Genomic_DNA"/>
</dbReference>
<dbReference type="Proteomes" id="UP001610818">
    <property type="component" value="Unassembled WGS sequence"/>
</dbReference>
<dbReference type="SUPFAM" id="SSF46689">
    <property type="entry name" value="Homeodomain-like"/>
    <property type="match status" value="1"/>
</dbReference>
<dbReference type="Pfam" id="PF12833">
    <property type="entry name" value="HTH_18"/>
    <property type="match status" value="1"/>
</dbReference>
<keyword evidence="2" id="KW-0238">DNA-binding</keyword>
<evidence type="ECO:0000256" key="2">
    <source>
        <dbReference type="ARBA" id="ARBA00023125"/>
    </source>
</evidence>
<dbReference type="PANTHER" id="PTHR47894">
    <property type="entry name" value="HTH-TYPE TRANSCRIPTIONAL REGULATOR GADX"/>
    <property type="match status" value="1"/>
</dbReference>
<evidence type="ECO:0000256" key="1">
    <source>
        <dbReference type="ARBA" id="ARBA00023015"/>
    </source>
</evidence>
<comment type="caution">
    <text evidence="5">The sequence shown here is derived from an EMBL/GenBank/DDBJ whole genome shotgun (WGS) entry which is preliminary data.</text>
</comment>
<dbReference type="Gene3D" id="1.10.10.60">
    <property type="entry name" value="Homeodomain-like"/>
    <property type="match status" value="1"/>
</dbReference>
<evidence type="ECO:0000259" key="4">
    <source>
        <dbReference type="PROSITE" id="PS01124"/>
    </source>
</evidence>
<evidence type="ECO:0000313" key="6">
    <source>
        <dbReference type="Proteomes" id="UP001610818"/>
    </source>
</evidence>
<dbReference type="PROSITE" id="PS01124">
    <property type="entry name" value="HTH_ARAC_FAMILY_2"/>
    <property type="match status" value="1"/>
</dbReference>
<protein>
    <submittedName>
        <fullName evidence="5">AraC family transcriptional regulator</fullName>
    </submittedName>
</protein>